<proteinExistence type="inferred from homology"/>
<gene>
    <name evidence="11" type="ORF">FHR98_002394</name>
</gene>
<evidence type="ECO:0000259" key="10">
    <source>
        <dbReference type="PROSITE" id="PS51462"/>
    </source>
</evidence>
<evidence type="ECO:0000256" key="3">
    <source>
        <dbReference type="ARBA" id="ARBA00009595"/>
    </source>
</evidence>
<dbReference type="PROSITE" id="PS00893">
    <property type="entry name" value="NUDIX_BOX"/>
    <property type="match status" value="1"/>
</dbReference>
<dbReference type="Pfam" id="PF09297">
    <property type="entry name" value="Zn_ribbon_NUD"/>
    <property type="match status" value="1"/>
</dbReference>
<evidence type="ECO:0000256" key="9">
    <source>
        <dbReference type="ARBA" id="ARBA00023679"/>
    </source>
</evidence>
<dbReference type="Pfam" id="PF09296">
    <property type="entry name" value="NUDIX-like"/>
    <property type="match status" value="1"/>
</dbReference>
<dbReference type="InterPro" id="IPR015797">
    <property type="entry name" value="NUDIX_hydrolase-like_dom_sf"/>
</dbReference>
<keyword evidence="12" id="KW-1185">Reference proteome</keyword>
<dbReference type="InterPro" id="IPR015375">
    <property type="entry name" value="NADH_PPase-like_N"/>
</dbReference>
<accession>A0A839STG7</accession>
<comment type="cofactor">
    <cofactor evidence="2">
        <name>Zn(2+)</name>
        <dbReference type="ChEBI" id="CHEBI:29105"/>
    </cofactor>
</comment>
<dbReference type="Proteomes" id="UP000581135">
    <property type="component" value="Unassembled WGS sequence"/>
</dbReference>
<dbReference type="PANTHER" id="PTHR42904">
    <property type="entry name" value="NUDIX HYDROLASE, NUDC SUBFAMILY"/>
    <property type="match status" value="1"/>
</dbReference>
<dbReference type="Gene3D" id="3.90.79.20">
    <property type="match status" value="1"/>
</dbReference>
<dbReference type="AlphaFoldDB" id="A0A839STG7"/>
<organism evidence="11 12">
    <name type="scientific">Limibacillus halophilus</name>
    <dbReference type="NCBI Taxonomy" id="1579333"/>
    <lineage>
        <taxon>Bacteria</taxon>
        <taxon>Pseudomonadati</taxon>
        <taxon>Pseudomonadota</taxon>
        <taxon>Alphaproteobacteria</taxon>
        <taxon>Rhodospirillales</taxon>
        <taxon>Rhodovibrionaceae</taxon>
        <taxon>Limibacillus</taxon>
    </lineage>
</organism>
<sequence>MARSNFYSGGGLDRAELLRRDPAWITLAIRTGRLRLVPVWRNHNLVSNPEAPRPLFLDSLDQMERLLASGHEPFLLGHREEVTFAALDLSQYDDPSDVTVIEALGEANFEDLRRVGPLLDRWEGSLLAYARGLCWWHQRHGYCGVCGSPTRSENAGHQRRCTNEGCSALHFPRTDPAVIMLVHDGERCVLGRQQAWPSGMHSTLAGFVEPGESLEEAVAREVFEEVGLAVSDVVYHSSQPWPFPSSIMLGFFARTNEHTLKIDPNELESAAWFTRDELLNAPEDDTLRLPRRDSIARHLVTSWLNDDF</sequence>
<dbReference type="RefSeq" id="WP_183416906.1">
    <property type="nucleotide sequence ID" value="NZ_JACHXA010000006.1"/>
</dbReference>
<comment type="catalytic activity">
    <reaction evidence="9">
        <text>a 5'-end NAD(+)-phospho-ribonucleoside in mRNA + H2O = a 5'-end phospho-adenosine-phospho-ribonucleoside in mRNA + beta-nicotinamide D-ribonucleotide + 2 H(+)</text>
        <dbReference type="Rhea" id="RHEA:60876"/>
        <dbReference type="Rhea" id="RHEA-COMP:15698"/>
        <dbReference type="Rhea" id="RHEA-COMP:15719"/>
        <dbReference type="ChEBI" id="CHEBI:14649"/>
        <dbReference type="ChEBI" id="CHEBI:15377"/>
        <dbReference type="ChEBI" id="CHEBI:15378"/>
        <dbReference type="ChEBI" id="CHEBI:144029"/>
        <dbReference type="ChEBI" id="CHEBI:144051"/>
    </reaction>
    <physiologicalReaction direction="left-to-right" evidence="9">
        <dbReference type="Rhea" id="RHEA:60877"/>
    </physiologicalReaction>
</comment>
<evidence type="ECO:0000313" key="12">
    <source>
        <dbReference type="Proteomes" id="UP000581135"/>
    </source>
</evidence>
<dbReference type="InterPro" id="IPR015376">
    <property type="entry name" value="Znr_NADH_PPase"/>
</dbReference>
<dbReference type="GO" id="GO:0046872">
    <property type="term" value="F:metal ion binding"/>
    <property type="evidence" value="ECO:0007669"/>
    <property type="project" value="UniProtKB-KW"/>
</dbReference>
<keyword evidence="5" id="KW-0479">Metal-binding</keyword>
<dbReference type="GO" id="GO:0006742">
    <property type="term" value="P:NADP+ catabolic process"/>
    <property type="evidence" value="ECO:0007669"/>
    <property type="project" value="TreeGrafter"/>
</dbReference>
<protein>
    <recommendedName>
        <fullName evidence="4">NAD(+) diphosphatase</fullName>
        <ecNumber evidence="4">3.6.1.22</ecNumber>
    </recommendedName>
</protein>
<evidence type="ECO:0000313" key="11">
    <source>
        <dbReference type="EMBL" id="MBB3066091.1"/>
    </source>
</evidence>
<evidence type="ECO:0000256" key="4">
    <source>
        <dbReference type="ARBA" id="ARBA00012381"/>
    </source>
</evidence>
<comment type="caution">
    <text evidence="11">The sequence shown here is derived from an EMBL/GenBank/DDBJ whole genome shotgun (WGS) entry which is preliminary data.</text>
</comment>
<evidence type="ECO:0000256" key="5">
    <source>
        <dbReference type="ARBA" id="ARBA00022723"/>
    </source>
</evidence>
<dbReference type="InterPro" id="IPR049734">
    <property type="entry name" value="NudC-like_C"/>
</dbReference>
<comment type="cofactor">
    <cofactor evidence="1">
        <name>Mg(2+)</name>
        <dbReference type="ChEBI" id="CHEBI:18420"/>
    </cofactor>
</comment>
<dbReference type="InterPro" id="IPR020084">
    <property type="entry name" value="NUDIX_hydrolase_CS"/>
</dbReference>
<dbReference type="SUPFAM" id="SSF55811">
    <property type="entry name" value="Nudix"/>
    <property type="match status" value="1"/>
</dbReference>
<evidence type="ECO:0000256" key="8">
    <source>
        <dbReference type="ARBA" id="ARBA00023027"/>
    </source>
</evidence>
<dbReference type="GO" id="GO:0019677">
    <property type="term" value="P:NAD+ catabolic process"/>
    <property type="evidence" value="ECO:0007669"/>
    <property type="project" value="TreeGrafter"/>
</dbReference>
<name>A0A839STG7_9PROT</name>
<dbReference type="InterPro" id="IPR000086">
    <property type="entry name" value="NUDIX_hydrolase_dom"/>
</dbReference>
<evidence type="ECO:0000256" key="6">
    <source>
        <dbReference type="ARBA" id="ARBA00022801"/>
    </source>
</evidence>
<keyword evidence="8" id="KW-0520">NAD</keyword>
<dbReference type="PROSITE" id="PS51462">
    <property type="entry name" value="NUDIX"/>
    <property type="match status" value="1"/>
</dbReference>
<dbReference type="Pfam" id="PF00293">
    <property type="entry name" value="NUDIX"/>
    <property type="match status" value="1"/>
</dbReference>
<dbReference type="GO" id="GO:0005829">
    <property type="term" value="C:cytosol"/>
    <property type="evidence" value="ECO:0007669"/>
    <property type="project" value="TreeGrafter"/>
</dbReference>
<dbReference type="CDD" id="cd03429">
    <property type="entry name" value="NUDIX_NADH_pyrophosphatase_Nudt13"/>
    <property type="match status" value="1"/>
</dbReference>
<dbReference type="GO" id="GO:0035529">
    <property type="term" value="F:NADH pyrophosphatase activity"/>
    <property type="evidence" value="ECO:0007669"/>
    <property type="project" value="TreeGrafter"/>
</dbReference>
<reference evidence="11 12" key="1">
    <citation type="submission" date="2020-08" db="EMBL/GenBank/DDBJ databases">
        <title>Genomic Encyclopedia of Type Strains, Phase III (KMG-III): the genomes of soil and plant-associated and newly described type strains.</title>
        <authorList>
            <person name="Whitman W."/>
        </authorList>
    </citation>
    <scope>NUCLEOTIDE SEQUENCE [LARGE SCALE GENOMIC DNA]</scope>
    <source>
        <strain evidence="11 12">CECT 8803</strain>
    </source>
</reference>
<comment type="similarity">
    <text evidence="3">Belongs to the Nudix hydrolase family. NudC subfamily.</text>
</comment>
<evidence type="ECO:0000256" key="2">
    <source>
        <dbReference type="ARBA" id="ARBA00001947"/>
    </source>
</evidence>
<keyword evidence="6 11" id="KW-0378">Hydrolase</keyword>
<keyword evidence="7" id="KW-0460">Magnesium</keyword>
<feature type="domain" description="Nudix hydrolase" evidence="10">
    <location>
        <begin position="172"/>
        <end position="296"/>
    </location>
</feature>
<evidence type="ECO:0000256" key="1">
    <source>
        <dbReference type="ARBA" id="ARBA00001946"/>
    </source>
</evidence>
<dbReference type="InterPro" id="IPR050241">
    <property type="entry name" value="NAD-cap_RNA_hydrolase_NudC"/>
</dbReference>
<dbReference type="NCBIfam" id="NF001299">
    <property type="entry name" value="PRK00241.1"/>
    <property type="match status" value="1"/>
</dbReference>
<dbReference type="PANTHER" id="PTHR42904:SF6">
    <property type="entry name" value="NAD-CAPPED RNA HYDROLASE NUDT12"/>
    <property type="match status" value="1"/>
</dbReference>
<evidence type="ECO:0000256" key="7">
    <source>
        <dbReference type="ARBA" id="ARBA00022842"/>
    </source>
</evidence>
<dbReference type="EMBL" id="JACHXA010000006">
    <property type="protein sequence ID" value="MBB3066091.1"/>
    <property type="molecule type" value="Genomic_DNA"/>
</dbReference>
<dbReference type="EC" id="3.6.1.22" evidence="4"/>
<dbReference type="Gene3D" id="3.90.79.10">
    <property type="entry name" value="Nucleoside Triphosphate Pyrophosphohydrolase"/>
    <property type="match status" value="1"/>
</dbReference>